<comment type="caution">
    <text evidence="2">The sequence shown here is derived from an EMBL/GenBank/DDBJ whole genome shotgun (WGS) entry which is preliminary data.</text>
</comment>
<evidence type="ECO:0000256" key="1">
    <source>
        <dbReference type="SAM" id="MobiDB-lite"/>
    </source>
</evidence>
<name>A0AAV1IDZ1_9CHLO</name>
<dbReference type="EMBL" id="CAUYUE010000010">
    <property type="protein sequence ID" value="CAK0784219.1"/>
    <property type="molecule type" value="Genomic_DNA"/>
</dbReference>
<dbReference type="Proteomes" id="UP001314263">
    <property type="component" value="Unassembled WGS sequence"/>
</dbReference>
<keyword evidence="3" id="KW-1185">Reference proteome</keyword>
<evidence type="ECO:0000313" key="2">
    <source>
        <dbReference type="EMBL" id="CAK0784219.1"/>
    </source>
</evidence>
<organism evidence="2 3">
    <name type="scientific">Coccomyxa viridis</name>
    <dbReference type="NCBI Taxonomy" id="1274662"/>
    <lineage>
        <taxon>Eukaryota</taxon>
        <taxon>Viridiplantae</taxon>
        <taxon>Chlorophyta</taxon>
        <taxon>core chlorophytes</taxon>
        <taxon>Trebouxiophyceae</taxon>
        <taxon>Trebouxiophyceae incertae sedis</taxon>
        <taxon>Coccomyxaceae</taxon>
        <taxon>Coccomyxa</taxon>
    </lineage>
</organism>
<sequence length="126" mass="13464">MKDAKLVVLAEAQWIRSYVRLLMGSGMILGPERKIYDVQDQAVRDTKVMADRLAARTAGESRWGSTGRGMVARYLPGQEQTGPPKGGGRMRMLGGDSTGEATGSVAADRVRNALKEAACPAEEAPS</sequence>
<gene>
    <name evidence="2" type="ORF">CVIRNUC_007423</name>
</gene>
<dbReference type="AlphaFoldDB" id="A0AAV1IDZ1"/>
<proteinExistence type="predicted"/>
<feature type="region of interest" description="Disordered" evidence="1">
    <location>
        <begin position="59"/>
        <end position="103"/>
    </location>
</feature>
<reference evidence="2 3" key="1">
    <citation type="submission" date="2023-10" db="EMBL/GenBank/DDBJ databases">
        <authorList>
            <person name="Maclean D."/>
            <person name="Macfadyen A."/>
        </authorList>
    </citation>
    <scope>NUCLEOTIDE SEQUENCE [LARGE SCALE GENOMIC DNA]</scope>
</reference>
<protein>
    <submittedName>
        <fullName evidence="2">Uncharacterized protein</fullName>
    </submittedName>
</protein>
<accession>A0AAV1IDZ1</accession>
<evidence type="ECO:0000313" key="3">
    <source>
        <dbReference type="Proteomes" id="UP001314263"/>
    </source>
</evidence>